<evidence type="ECO:0000313" key="3">
    <source>
        <dbReference type="Proteomes" id="UP001596025"/>
    </source>
</evidence>
<dbReference type="RefSeq" id="WP_387986437.1">
    <property type="nucleotide sequence ID" value="NZ_JBHSGR010000002.1"/>
</dbReference>
<feature type="domain" description="AB hydrolase-1" evidence="1">
    <location>
        <begin position="9"/>
        <end position="256"/>
    </location>
</feature>
<dbReference type="GO" id="GO:0016787">
    <property type="term" value="F:hydrolase activity"/>
    <property type="evidence" value="ECO:0007669"/>
    <property type="project" value="UniProtKB-KW"/>
</dbReference>
<dbReference type="Gene3D" id="3.40.50.1820">
    <property type="entry name" value="alpha/beta hydrolase"/>
    <property type="match status" value="1"/>
</dbReference>
<organism evidence="2 3">
    <name type="scientific">Geodermatophilus arenarius</name>
    <dbReference type="NCBI Taxonomy" id="1137990"/>
    <lineage>
        <taxon>Bacteria</taxon>
        <taxon>Bacillati</taxon>
        <taxon>Actinomycetota</taxon>
        <taxon>Actinomycetes</taxon>
        <taxon>Geodermatophilales</taxon>
        <taxon>Geodermatophilaceae</taxon>
        <taxon>Geodermatophilus</taxon>
    </lineage>
</organism>
<evidence type="ECO:0000259" key="1">
    <source>
        <dbReference type="Pfam" id="PF12697"/>
    </source>
</evidence>
<proteinExistence type="predicted"/>
<protein>
    <submittedName>
        <fullName evidence="2">Alpha/beta hydrolase</fullName>
    </submittedName>
</protein>
<comment type="caution">
    <text evidence="2">The sequence shown here is derived from an EMBL/GenBank/DDBJ whole genome shotgun (WGS) entry which is preliminary data.</text>
</comment>
<dbReference type="InterPro" id="IPR000073">
    <property type="entry name" value="AB_hydrolase_1"/>
</dbReference>
<reference evidence="3" key="1">
    <citation type="journal article" date="2019" name="Int. J. Syst. Evol. Microbiol.">
        <title>The Global Catalogue of Microorganisms (GCM) 10K type strain sequencing project: providing services to taxonomists for standard genome sequencing and annotation.</title>
        <authorList>
            <consortium name="The Broad Institute Genomics Platform"/>
            <consortium name="The Broad Institute Genome Sequencing Center for Infectious Disease"/>
            <person name="Wu L."/>
            <person name="Ma J."/>
        </authorList>
    </citation>
    <scope>NUCLEOTIDE SEQUENCE [LARGE SCALE GENOMIC DNA]</scope>
    <source>
        <strain evidence="3">CCUG 62763</strain>
    </source>
</reference>
<dbReference type="InterPro" id="IPR029058">
    <property type="entry name" value="AB_hydrolase_fold"/>
</dbReference>
<dbReference type="EMBL" id="JBHSGR010000002">
    <property type="protein sequence ID" value="MFC4692464.1"/>
    <property type="molecule type" value="Genomic_DNA"/>
</dbReference>
<sequence>MTAAAPVPVVFVHGLWLHASSWAPWLELFAARGYDPVAPGWPGEPATAEEARAHPGAVAGVGIGDVTQHHADVIAGLPAAPVVVGHSFGGLVAQKLHGMGLTRACVALSPAQFRGNLVLPPAQLRTAWPVLSRPGLRTGTWAHTRDSWARAFASAVPREEADRLWDAYAIPSPARPLFQAGSAAFTPRSEAAVETRRERGPVLLVAAGLDRTVPAAGVRAAYRIQRRHGTGVTELLTFPDRGHSLAADSGWAEVAGAALDFLARHGVGAPSPEPVEGVR</sequence>
<name>A0ABV9LET5_9ACTN</name>
<gene>
    <name evidence="2" type="ORF">ACFO3M_03585</name>
</gene>
<dbReference type="SUPFAM" id="SSF53474">
    <property type="entry name" value="alpha/beta-Hydrolases"/>
    <property type="match status" value="1"/>
</dbReference>
<dbReference type="Proteomes" id="UP001596025">
    <property type="component" value="Unassembled WGS sequence"/>
</dbReference>
<accession>A0ABV9LET5</accession>
<evidence type="ECO:0000313" key="2">
    <source>
        <dbReference type="EMBL" id="MFC4692464.1"/>
    </source>
</evidence>
<dbReference type="Pfam" id="PF12697">
    <property type="entry name" value="Abhydrolase_6"/>
    <property type="match status" value="1"/>
</dbReference>
<keyword evidence="3" id="KW-1185">Reference proteome</keyword>
<keyword evidence="2" id="KW-0378">Hydrolase</keyword>